<dbReference type="InterPro" id="IPR032675">
    <property type="entry name" value="LRR_dom_sf"/>
</dbReference>
<dbReference type="EMBL" id="KV417502">
    <property type="protein sequence ID" value="KZP28614.1"/>
    <property type="molecule type" value="Genomic_DNA"/>
</dbReference>
<dbReference type="Proteomes" id="UP000076532">
    <property type="component" value="Unassembled WGS sequence"/>
</dbReference>
<dbReference type="AlphaFoldDB" id="A0A166RSS1"/>
<evidence type="ECO:0000313" key="2">
    <source>
        <dbReference type="Proteomes" id="UP000076532"/>
    </source>
</evidence>
<dbReference type="SUPFAM" id="SSF52047">
    <property type="entry name" value="RNI-like"/>
    <property type="match status" value="1"/>
</dbReference>
<keyword evidence="2" id="KW-1185">Reference proteome</keyword>
<name>A0A166RSS1_9AGAM</name>
<proteinExistence type="predicted"/>
<dbReference type="OrthoDB" id="2999674at2759"/>
<gene>
    <name evidence="1" type="ORF">FIBSPDRAFT_245032</name>
</gene>
<protein>
    <recommendedName>
        <fullName evidence="3">F-box domain-containing protein</fullName>
    </recommendedName>
</protein>
<accession>A0A166RSS1</accession>
<sequence>MVPSKYLKGWRMVPSHVCKRWRDLSLSTPIHWAYVSAEVKGVDEEKISRELECAQAWLARSGSCPLTIKVAYNGNQPAHWKRLMDFFLPCCDRWRHAKIFSSSKMPADLSSIKDKLPLLEALTLELPQPPKGAPFGNAPKLRQLKITLCDDERDDERDEGPGAVFVFPWSQLTHVKLRFLTEQECWWIMQKLHNVVSLAVGQFAAWGDPPQPHYQMLRLEHLKRLTFQWFKTNSGFAGFHEHLDVPSMTNYCYHDRLGATWSLPSFQSLLSRRSSCRLVSVSLILHTMEIDDLPLVLQCIPDVSHFDFNGHSMYVNQVQTLLTASPFLLPRLEHLTLHHDMYFNPHLLLAMIESRMVDYRCTRLRKVTISEFYDWRVLDEEVCERLEQLALTVRRETFQMSVSLHGTADGFRSEGWTSYGDAI</sequence>
<evidence type="ECO:0008006" key="3">
    <source>
        <dbReference type="Google" id="ProtNLM"/>
    </source>
</evidence>
<evidence type="ECO:0000313" key="1">
    <source>
        <dbReference type="EMBL" id="KZP28614.1"/>
    </source>
</evidence>
<organism evidence="1 2">
    <name type="scientific">Athelia psychrophila</name>
    <dbReference type="NCBI Taxonomy" id="1759441"/>
    <lineage>
        <taxon>Eukaryota</taxon>
        <taxon>Fungi</taxon>
        <taxon>Dikarya</taxon>
        <taxon>Basidiomycota</taxon>
        <taxon>Agaricomycotina</taxon>
        <taxon>Agaricomycetes</taxon>
        <taxon>Agaricomycetidae</taxon>
        <taxon>Atheliales</taxon>
        <taxon>Atheliaceae</taxon>
        <taxon>Athelia</taxon>
    </lineage>
</organism>
<reference evidence="1 2" key="1">
    <citation type="journal article" date="2016" name="Mol. Biol. Evol.">
        <title>Comparative Genomics of Early-Diverging Mushroom-Forming Fungi Provides Insights into the Origins of Lignocellulose Decay Capabilities.</title>
        <authorList>
            <person name="Nagy L.G."/>
            <person name="Riley R."/>
            <person name="Tritt A."/>
            <person name="Adam C."/>
            <person name="Daum C."/>
            <person name="Floudas D."/>
            <person name="Sun H."/>
            <person name="Yadav J.S."/>
            <person name="Pangilinan J."/>
            <person name="Larsson K.H."/>
            <person name="Matsuura K."/>
            <person name="Barry K."/>
            <person name="Labutti K."/>
            <person name="Kuo R."/>
            <person name="Ohm R.A."/>
            <person name="Bhattacharya S.S."/>
            <person name="Shirouzu T."/>
            <person name="Yoshinaga Y."/>
            <person name="Martin F.M."/>
            <person name="Grigoriev I.V."/>
            <person name="Hibbett D.S."/>
        </authorList>
    </citation>
    <scope>NUCLEOTIDE SEQUENCE [LARGE SCALE GENOMIC DNA]</scope>
    <source>
        <strain evidence="1 2">CBS 109695</strain>
    </source>
</reference>
<dbReference type="Gene3D" id="3.80.10.10">
    <property type="entry name" value="Ribonuclease Inhibitor"/>
    <property type="match status" value="1"/>
</dbReference>